<evidence type="ECO:0000313" key="10">
    <source>
        <dbReference type="Proteomes" id="UP000526734"/>
    </source>
</evidence>
<dbReference type="InterPro" id="IPR011761">
    <property type="entry name" value="ATP-grasp"/>
</dbReference>
<evidence type="ECO:0000259" key="8">
    <source>
        <dbReference type="PROSITE" id="PS50979"/>
    </source>
</evidence>
<evidence type="ECO:0000313" key="9">
    <source>
        <dbReference type="EMBL" id="MBB1158972.1"/>
    </source>
</evidence>
<evidence type="ECO:0000256" key="6">
    <source>
        <dbReference type="PROSITE-ProRule" id="PRU00409"/>
    </source>
</evidence>
<dbReference type="EMBL" id="JACGZW010000016">
    <property type="protein sequence ID" value="MBB1158972.1"/>
    <property type="molecule type" value="Genomic_DNA"/>
</dbReference>
<keyword evidence="3 6" id="KW-0547">Nucleotide-binding</keyword>
<dbReference type="PROSITE" id="PS00867">
    <property type="entry name" value="CPSASE_2"/>
    <property type="match status" value="1"/>
</dbReference>
<evidence type="ECO:0000256" key="2">
    <source>
        <dbReference type="ARBA" id="ARBA00022598"/>
    </source>
</evidence>
<keyword evidence="10" id="KW-1185">Reference proteome</keyword>
<dbReference type="PANTHER" id="PTHR18866:SF33">
    <property type="entry name" value="METHYLCROTONOYL-COA CARBOXYLASE SUBUNIT ALPHA, MITOCHONDRIAL-RELATED"/>
    <property type="match status" value="1"/>
</dbReference>
<feature type="domain" description="Biotin carboxylation" evidence="8">
    <location>
        <begin position="1"/>
        <end position="445"/>
    </location>
</feature>
<dbReference type="InterPro" id="IPR005482">
    <property type="entry name" value="Biotin_COase_C"/>
</dbReference>
<dbReference type="GO" id="GO:0005524">
    <property type="term" value="F:ATP binding"/>
    <property type="evidence" value="ECO:0007669"/>
    <property type="project" value="UniProtKB-UniRule"/>
</dbReference>
<proteinExistence type="predicted"/>
<keyword evidence="4 6" id="KW-0067">ATP-binding</keyword>
<dbReference type="PROSITE" id="PS50975">
    <property type="entry name" value="ATP_GRASP"/>
    <property type="match status" value="1"/>
</dbReference>
<keyword evidence="2 9" id="KW-0436">Ligase</keyword>
<feature type="domain" description="ATP-grasp" evidence="7">
    <location>
        <begin position="120"/>
        <end position="316"/>
    </location>
</feature>
<gene>
    <name evidence="9" type="ORF">H4281_37985</name>
</gene>
<keyword evidence="5" id="KW-0092">Biotin</keyword>
<dbReference type="Pfam" id="PF02786">
    <property type="entry name" value="CPSase_L_D2"/>
    <property type="match status" value="1"/>
</dbReference>
<dbReference type="Proteomes" id="UP000526734">
    <property type="component" value="Unassembled WGS sequence"/>
</dbReference>
<dbReference type="EC" id="6.3.4.14" evidence="1"/>
<dbReference type="InterPro" id="IPR011054">
    <property type="entry name" value="Rudment_hybrid_motif"/>
</dbReference>
<dbReference type="FunFam" id="3.40.50.20:FF:000010">
    <property type="entry name" value="Propionyl-CoA carboxylase subunit alpha"/>
    <property type="match status" value="1"/>
</dbReference>
<dbReference type="Gene3D" id="3.30.470.20">
    <property type="entry name" value="ATP-grasp fold, B domain"/>
    <property type="match status" value="1"/>
</dbReference>
<dbReference type="SUPFAM" id="SSF52440">
    <property type="entry name" value="PreATP-grasp domain"/>
    <property type="match status" value="1"/>
</dbReference>
<dbReference type="InterPro" id="IPR016185">
    <property type="entry name" value="PreATP-grasp_dom_sf"/>
</dbReference>
<evidence type="ECO:0000259" key="7">
    <source>
        <dbReference type="PROSITE" id="PS50975"/>
    </source>
</evidence>
<evidence type="ECO:0000256" key="5">
    <source>
        <dbReference type="ARBA" id="ARBA00023267"/>
    </source>
</evidence>
<organism evidence="9 10">
    <name type="scientific">Amycolatopsis dendrobii</name>
    <dbReference type="NCBI Taxonomy" id="2760662"/>
    <lineage>
        <taxon>Bacteria</taxon>
        <taxon>Bacillati</taxon>
        <taxon>Actinomycetota</taxon>
        <taxon>Actinomycetes</taxon>
        <taxon>Pseudonocardiales</taxon>
        <taxon>Pseudonocardiaceae</taxon>
        <taxon>Amycolatopsis</taxon>
    </lineage>
</organism>
<evidence type="ECO:0000256" key="4">
    <source>
        <dbReference type="ARBA" id="ARBA00022840"/>
    </source>
</evidence>
<sequence>MFGKVLVANRGEIAVRVMKTLRRMGIASVAVHSDVDAGSLHVRTADESVPIGAAPVAESYLRIDRIVEAALSTGAQAIHPGYGLLSENPEFARACAAAGLVFIGPSPDSMEMMSSKIRARETVSAAGVPVVPGCTEPVHPGPKAFATAAAIGYPVAAKAASGGGGKGFRVAGGPDELAAAVEGAAGEGERFFGDATVYLERYLEDPRHVEVQIIGDTHGNMVHLFERDCSVQRRHQKLVEEAPCPLLTDAQRTRLGEIAVRAARAADYFSLGTVEGLLAGDDFYFLEMNTRVQVEHPVTELVTGLDLVEEQIRVAAGEPLGFAQPGVRITGHAIECRINAESAAKGFRPGPGRIERFAAPSGDRVRVDTGVAEGDAVPPYYDPLIAKVITWGEDRAAAAAAMRKALDETVVEGIPTLLPFHRALLASEEWERAGTCRDLVADRAWLKSTDDWADRRE</sequence>
<dbReference type="GO" id="GO:0046872">
    <property type="term" value="F:metal ion binding"/>
    <property type="evidence" value="ECO:0007669"/>
    <property type="project" value="InterPro"/>
</dbReference>
<dbReference type="Pfam" id="PF00289">
    <property type="entry name" value="Biotin_carb_N"/>
    <property type="match status" value="1"/>
</dbReference>
<dbReference type="RefSeq" id="WP_182895678.1">
    <property type="nucleotide sequence ID" value="NZ_JACGZW010000016.1"/>
</dbReference>
<evidence type="ECO:0000256" key="3">
    <source>
        <dbReference type="ARBA" id="ARBA00022741"/>
    </source>
</evidence>
<reference evidence="9 10" key="1">
    <citation type="submission" date="2020-08" db="EMBL/GenBank/DDBJ databases">
        <title>Amycolatopsis sp. nov. DR6-1 isolated from Dendrobium heterocarpum.</title>
        <authorList>
            <person name="Tedsree N."/>
            <person name="Kuncharoen N."/>
            <person name="Likhitwitayawuid K."/>
            <person name="Tanasupawat S."/>
        </authorList>
    </citation>
    <scope>NUCLEOTIDE SEQUENCE [LARGE SCALE GENOMIC DNA]</scope>
    <source>
        <strain evidence="9 10">DR6-1</strain>
    </source>
</reference>
<dbReference type="SUPFAM" id="SSF56059">
    <property type="entry name" value="Glutathione synthetase ATP-binding domain-like"/>
    <property type="match status" value="1"/>
</dbReference>
<dbReference type="SUPFAM" id="SSF51246">
    <property type="entry name" value="Rudiment single hybrid motif"/>
    <property type="match status" value="1"/>
</dbReference>
<dbReference type="PANTHER" id="PTHR18866">
    <property type="entry name" value="CARBOXYLASE:PYRUVATE/ACETYL-COA/PROPIONYL-COA CARBOXYLASE"/>
    <property type="match status" value="1"/>
</dbReference>
<name>A0A7W3W632_9PSEU</name>
<dbReference type="InterPro" id="IPR005479">
    <property type="entry name" value="CPAse_ATP-bd"/>
</dbReference>
<dbReference type="InterPro" id="IPR005481">
    <property type="entry name" value="BC-like_N"/>
</dbReference>
<dbReference type="SMART" id="SM00878">
    <property type="entry name" value="Biotin_carb_C"/>
    <property type="match status" value="1"/>
</dbReference>
<dbReference type="InterPro" id="IPR050856">
    <property type="entry name" value="Biotin_carboxylase_complex"/>
</dbReference>
<dbReference type="AlphaFoldDB" id="A0A7W3W632"/>
<dbReference type="Pfam" id="PF02785">
    <property type="entry name" value="Biotin_carb_C"/>
    <property type="match status" value="1"/>
</dbReference>
<dbReference type="InterPro" id="IPR011764">
    <property type="entry name" value="Biotin_carboxylation_dom"/>
</dbReference>
<dbReference type="PROSITE" id="PS50979">
    <property type="entry name" value="BC"/>
    <property type="match status" value="1"/>
</dbReference>
<comment type="caution">
    <text evidence="9">The sequence shown here is derived from an EMBL/GenBank/DDBJ whole genome shotgun (WGS) entry which is preliminary data.</text>
</comment>
<dbReference type="GO" id="GO:0004075">
    <property type="term" value="F:biotin carboxylase activity"/>
    <property type="evidence" value="ECO:0007669"/>
    <property type="project" value="UniProtKB-EC"/>
</dbReference>
<evidence type="ECO:0000256" key="1">
    <source>
        <dbReference type="ARBA" id="ARBA00013263"/>
    </source>
</evidence>
<accession>A0A7W3W632</accession>
<protein>
    <recommendedName>
        <fullName evidence="1">biotin carboxylase</fullName>
        <ecNumber evidence="1">6.3.4.14</ecNumber>
    </recommendedName>
</protein>